<evidence type="ECO:0000256" key="1">
    <source>
        <dbReference type="ARBA" id="ARBA00010107"/>
    </source>
</evidence>
<evidence type="ECO:0000313" key="8">
    <source>
        <dbReference type="EMBL" id="PIA18720.1"/>
    </source>
</evidence>
<accession>A0A2G5BI82</accession>
<gene>
    <name evidence="8" type="ORF">COEREDRAFT_85174</name>
</gene>
<feature type="compositionally biased region" description="Basic and acidic residues" evidence="6">
    <location>
        <begin position="1"/>
        <end position="13"/>
    </location>
</feature>
<evidence type="ECO:0000256" key="5">
    <source>
        <dbReference type="PIRSR" id="PIRSR602717-51"/>
    </source>
</evidence>
<evidence type="ECO:0000256" key="3">
    <source>
        <dbReference type="ARBA" id="ARBA00022679"/>
    </source>
</evidence>
<dbReference type="Proteomes" id="UP000242474">
    <property type="component" value="Unassembled WGS sequence"/>
</dbReference>
<dbReference type="GO" id="GO:0006355">
    <property type="term" value="P:regulation of DNA-templated transcription"/>
    <property type="evidence" value="ECO:0007669"/>
    <property type="project" value="InterPro"/>
</dbReference>
<feature type="domain" description="MYST-type HAT" evidence="7">
    <location>
        <begin position="38"/>
        <end position="352"/>
    </location>
</feature>
<dbReference type="EMBL" id="KZ303489">
    <property type="protein sequence ID" value="PIA18720.1"/>
    <property type="molecule type" value="Genomic_DNA"/>
</dbReference>
<dbReference type="InterPro" id="IPR050603">
    <property type="entry name" value="MYST_HAT"/>
</dbReference>
<evidence type="ECO:0000256" key="2">
    <source>
        <dbReference type="ARBA" id="ARBA00013184"/>
    </source>
</evidence>
<evidence type="ECO:0000313" key="9">
    <source>
        <dbReference type="Proteomes" id="UP000242474"/>
    </source>
</evidence>
<dbReference type="Pfam" id="PF17772">
    <property type="entry name" value="zf-MYST"/>
    <property type="match status" value="1"/>
</dbReference>
<dbReference type="Gene3D" id="3.30.60.60">
    <property type="entry name" value="N-acetyl transferase-like"/>
    <property type="match status" value="1"/>
</dbReference>
<dbReference type="Gene3D" id="3.40.630.30">
    <property type="match status" value="1"/>
</dbReference>
<dbReference type="InterPro" id="IPR036388">
    <property type="entry name" value="WH-like_DNA-bd_sf"/>
</dbReference>
<dbReference type="AlphaFoldDB" id="A0A2G5BI82"/>
<feature type="region of interest" description="Disordered" evidence="6">
    <location>
        <begin position="343"/>
        <end position="389"/>
    </location>
</feature>
<evidence type="ECO:0000259" key="7">
    <source>
        <dbReference type="PROSITE" id="PS51726"/>
    </source>
</evidence>
<dbReference type="Pfam" id="PF01853">
    <property type="entry name" value="MOZ_SAS"/>
    <property type="match status" value="1"/>
</dbReference>
<feature type="compositionally biased region" description="Basic and acidic residues" evidence="6">
    <location>
        <begin position="20"/>
        <end position="37"/>
    </location>
</feature>
<protein>
    <recommendedName>
        <fullName evidence="2">histone acetyltransferase</fullName>
        <ecNumber evidence="2">2.3.1.48</ecNumber>
    </recommendedName>
</protein>
<dbReference type="FunFam" id="3.30.60.60:FF:000001">
    <property type="entry name" value="Histone acetyltransferase"/>
    <property type="match status" value="1"/>
</dbReference>
<evidence type="ECO:0000256" key="4">
    <source>
        <dbReference type="ARBA" id="ARBA00022990"/>
    </source>
</evidence>
<keyword evidence="4" id="KW-0007">Acetylation</keyword>
<evidence type="ECO:0000256" key="6">
    <source>
        <dbReference type="SAM" id="MobiDB-lite"/>
    </source>
</evidence>
<keyword evidence="8" id="KW-0012">Acyltransferase</keyword>
<dbReference type="InterPro" id="IPR016181">
    <property type="entry name" value="Acyl_CoA_acyltransferase"/>
</dbReference>
<dbReference type="SUPFAM" id="SSF55729">
    <property type="entry name" value="Acyl-CoA N-acyltransferases (Nat)"/>
    <property type="match status" value="1"/>
</dbReference>
<organism evidence="8 9">
    <name type="scientific">Coemansia reversa (strain ATCC 12441 / NRRL 1564)</name>
    <dbReference type="NCBI Taxonomy" id="763665"/>
    <lineage>
        <taxon>Eukaryota</taxon>
        <taxon>Fungi</taxon>
        <taxon>Fungi incertae sedis</taxon>
        <taxon>Zoopagomycota</taxon>
        <taxon>Kickxellomycotina</taxon>
        <taxon>Kickxellomycetes</taxon>
        <taxon>Kickxellales</taxon>
        <taxon>Kickxellaceae</taxon>
        <taxon>Coemansia</taxon>
    </lineage>
</organism>
<dbReference type="EC" id="2.3.1.48" evidence="2"/>
<name>A0A2G5BI82_COERN</name>
<feature type="compositionally biased region" description="Low complexity" evidence="6">
    <location>
        <begin position="358"/>
        <end position="373"/>
    </location>
</feature>
<dbReference type="STRING" id="763665.A0A2G5BI82"/>
<dbReference type="InterPro" id="IPR040706">
    <property type="entry name" value="Zf-MYST"/>
</dbReference>
<keyword evidence="3 8" id="KW-0808">Transferase</keyword>
<feature type="active site" description="Proton donor/acceptor" evidence="5">
    <location>
        <position position="229"/>
    </location>
</feature>
<comment type="similarity">
    <text evidence="1">Belongs to the MYST (SAS/MOZ) family.</text>
</comment>
<dbReference type="GO" id="GO:0004402">
    <property type="term" value="F:histone acetyltransferase activity"/>
    <property type="evidence" value="ECO:0007669"/>
    <property type="project" value="InterPro"/>
</dbReference>
<dbReference type="InterPro" id="IPR002717">
    <property type="entry name" value="HAT_MYST-type"/>
</dbReference>
<dbReference type="PANTHER" id="PTHR10615">
    <property type="entry name" value="HISTONE ACETYLTRANSFERASE"/>
    <property type="match status" value="1"/>
</dbReference>
<sequence>MLTEQTHDKRPLESDACSSKTEEVSVKAKLQRTHEDPESNNEIRRIIIGNFSIAAWYASPYPDEYKLGHELYICERCLKYMRFRQTLETHCCQEPFPRGRLVYEDATSSLYEVDGKVHTLFCQNLCLLSKLFLDQKTVYYDIGCFLFYILVAKRRNPHPQTPTFYKITGSESPEYTFVGYFSKEKSSIEHNNLACILVLPPFRGQSYGQLLIELSYELTKLEGTTGGPEQPLSSQGFHSYRSYWRRAIVQALLGELPSMERYLLRTCGRNLHRNSKHKIEFTERIFSLSRLAQLTGIRIEDVLFTLNDLGFLGSWLGRHVICIADETVLQVIAERRINPRMRMDPSGLLVDEDDEMCSSSATESSTTSDTNELSNEDNENVESSSSSRS</sequence>
<proteinExistence type="inferred from homology"/>
<dbReference type="PROSITE" id="PS51726">
    <property type="entry name" value="MYST_HAT"/>
    <property type="match status" value="1"/>
</dbReference>
<keyword evidence="9" id="KW-1185">Reference proteome</keyword>
<reference evidence="8 9" key="1">
    <citation type="journal article" date="2015" name="Genome Biol. Evol.">
        <title>Phylogenomic analyses indicate that early fungi evolved digesting cell walls of algal ancestors of land plants.</title>
        <authorList>
            <person name="Chang Y."/>
            <person name="Wang S."/>
            <person name="Sekimoto S."/>
            <person name="Aerts A.L."/>
            <person name="Choi C."/>
            <person name="Clum A."/>
            <person name="LaButti K.M."/>
            <person name="Lindquist E.A."/>
            <person name="Yee Ngan C."/>
            <person name="Ohm R.A."/>
            <person name="Salamov A.A."/>
            <person name="Grigoriev I.V."/>
            <person name="Spatafora J.W."/>
            <person name="Berbee M.L."/>
        </authorList>
    </citation>
    <scope>NUCLEOTIDE SEQUENCE [LARGE SCALE GENOMIC DNA]</scope>
    <source>
        <strain evidence="8 9">NRRL 1564</strain>
    </source>
</reference>
<dbReference type="Gene3D" id="1.10.10.10">
    <property type="entry name" value="Winged helix-like DNA-binding domain superfamily/Winged helix DNA-binding domain"/>
    <property type="match status" value="1"/>
</dbReference>
<dbReference type="OrthoDB" id="787137at2759"/>
<feature type="region of interest" description="Disordered" evidence="6">
    <location>
        <begin position="1"/>
        <end position="37"/>
    </location>
</feature>